<evidence type="ECO:0000313" key="4">
    <source>
        <dbReference type="EMBL" id="EPX58168.1"/>
    </source>
</evidence>
<keyword evidence="2" id="KW-0677">Repeat</keyword>
<dbReference type="PANTHER" id="PTHR24412">
    <property type="entry name" value="KELCH PROTEIN"/>
    <property type="match status" value="1"/>
</dbReference>
<dbReference type="InterPro" id="IPR011043">
    <property type="entry name" value="Gal_Oxase/kelch_b-propeller"/>
</dbReference>
<dbReference type="Proteomes" id="UP000011682">
    <property type="component" value="Unassembled WGS sequence"/>
</dbReference>
<dbReference type="InterPro" id="IPR015915">
    <property type="entry name" value="Kelch-typ_b-propeller"/>
</dbReference>
<sequence>MMSIEDNKPGARPVNTRAAVVALACLGMVFAPTASSFAAASAPSAKSWTFASYNIAAYDYSKYYVNDVPQTAADVYKVENYPEARYMFWGDFDGYNGGKRSNAIISRIKDTMNFDGQNLQADVVAVQESGTSKVIINGTHTTQREHLDARLRTYGYQQAVDYSKYLLTGDPITITSTNEVIPRTVARASHIYYNTSTLKPIASGTFLGGNLIDPKYRDAYLNALGRSFVNKDSVKKDKVFPWAILMSTGPSTDQPNRYIIVSSIHSIVDHGYSDTTDGVADFFNGEVARGLAKALKGISASTMTDGVAHPPGAPIAIIGDMNAYYKTKTGQFPGGNTEAKSVPRLLHDYGLRDARGDFFKETSECTTASSLCLKYHTFNTATNSGNVLDYIFTLYSGSTTNVGDFQTVADPHLWSDHKMIAARLKFGPLPKSSWATSSAMQSPRGVQGAALLSSGLVLVTGGHTRNSLGVASSISLTELYNPYSNTWQATGALNSPRYNFATVKLASGKILVSGGRNDESTLSSAELYDPVTRSWSYTGSLSQRRSGHQATLLRSGKVLVTGGEIENLDGSNVHVSPATTAELYDPETGAWSPAGELEHDSSGSVATMLYSGEVLLITGSQVDLYDPYTNRWSQHGALPGHRDGFTVTRLYSGEVMVVGGDSSNSTPGTTFIYNPYTTQWRAGPTMNRLHRNHTATLLYSGQLLIAGGVDGGTEVYDPETNEWTLLDNIPASCTGGAAILLHPGSVLLTAGWESSTVAPIFTP</sequence>
<dbReference type="PANTHER" id="PTHR24412:SF489">
    <property type="entry name" value="RING FINGER DOMAIN AND KELCH REPEAT-CONTAINING PROTEIN DDB_G0271372"/>
    <property type="match status" value="1"/>
</dbReference>
<dbReference type="EMBL" id="ANAH02000026">
    <property type="protein sequence ID" value="EPX58168.1"/>
    <property type="molecule type" value="Genomic_DNA"/>
</dbReference>
<dbReference type="AlphaFoldDB" id="S9QNS0"/>
<dbReference type="InterPro" id="IPR037293">
    <property type="entry name" value="Gal_Oxidase_central_sf"/>
</dbReference>
<organism evidence="4 5">
    <name type="scientific">Cystobacter fuscus (strain ATCC 25194 / DSM 2262 / NBRC 100088 / M29)</name>
    <dbReference type="NCBI Taxonomy" id="1242864"/>
    <lineage>
        <taxon>Bacteria</taxon>
        <taxon>Pseudomonadati</taxon>
        <taxon>Myxococcota</taxon>
        <taxon>Myxococcia</taxon>
        <taxon>Myxococcales</taxon>
        <taxon>Cystobacterineae</taxon>
        <taxon>Archangiaceae</taxon>
        <taxon>Cystobacter</taxon>
    </lineage>
</organism>
<dbReference type="SMART" id="SM00612">
    <property type="entry name" value="Kelch"/>
    <property type="match status" value="5"/>
</dbReference>
<evidence type="ECO:0000256" key="1">
    <source>
        <dbReference type="ARBA" id="ARBA00022441"/>
    </source>
</evidence>
<keyword evidence="1" id="KW-0880">Kelch repeat</keyword>
<dbReference type="Gene3D" id="2.130.10.80">
    <property type="entry name" value="Galactose oxidase/kelch, beta-propeller"/>
    <property type="match status" value="2"/>
</dbReference>
<reference evidence="4" key="1">
    <citation type="submission" date="2013-05" db="EMBL/GenBank/DDBJ databases">
        <title>Genome assembly of Cystobacter fuscus DSM 2262.</title>
        <authorList>
            <person name="Sharma G."/>
            <person name="Khatri I."/>
            <person name="Kaur C."/>
            <person name="Mayilraj S."/>
            <person name="Subramanian S."/>
        </authorList>
    </citation>
    <scope>NUCLEOTIDE SEQUENCE [LARGE SCALE GENOMIC DNA]</scope>
    <source>
        <strain evidence="4">DSM 2262</strain>
    </source>
</reference>
<comment type="caution">
    <text evidence="4">The sequence shown here is derived from an EMBL/GenBank/DDBJ whole genome shotgun (WGS) entry which is preliminary data.</text>
</comment>
<evidence type="ECO:0000256" key="3">
    <source>
        <dbReference type="SAM" id="SignalP"/>
    </source>
</evidence>
<proteinExistence type="predicted"/>
<dbReference type="Gene3D" id="3.60.10.10">
    <property type="entry name" value="Endonuclease/exonuclease/phosphatase"/>
    <property type="match status" value="1"/>
</dbReference>
<dbReference type="Pfam" id="PF01344">
    <property type="entry name" value="Kelch_1"/>
    <property type="match status" value="1"/>
</dbReference>
<dbReference type="SUPFAM" id="SSF56219">
    <property type="entry name" value="DNase I-like"/>
    <property type="match status" value="1"/>
</dbReference>
<dbReference type="eggNOG" id="COG3055">
    <property type="taxonomic scope" value="Bacteria"/>
</dbReference>
<gene>
    <name evidence="4" type="ORF">D187_004205</name>
</gene>
<feature type="signal peptide" evidence="3">
    <location>
        <begin position="1"/>
        <end position="38"/>
    </location>
</feature>
<feature type="chain" id="PRO_5004555152" description="Endonuclease/exonuclease/phosphatase domain-containing protein" evidence="3">
    <location>
        <begin position="39"/>
        <end position="763"/>
    </location>
</feature>
<dbReference type="SUPFAM" id="SSF50965">
    <property type="entry name" value="Galactose oxidase, central domain"/>
    <property type="match status" value="1"/>
</dbReference>
<keyword evidence="3" id="KW-0732">Signal</keyword>
<evidence type="ECO:0000313" key="5">
    <source>
        <dbReference type="Proteomes" id="UP000011682"/>
    </source>
</evidence>
<keyword evidence="5" id="KW-1185">Reference proteome</keyword>
<dbReference type="SUPFAM" id="SSF117281">
    <property type="entry name" value="Kelch motif"/>
    <property type="match status" value="1"/>
</dbReference>
<dbReference type="Gene3D" id="2.120.10.80">
    <property type="entry name" value="Kelch-type beta propeller"/>
    <property type="match status" value="1"/>
</dbReference>
<name>S9QNS0_CYSF2</name>
<accession>S9QNS0</accession>
<evidence type="ECO:0008006" key="6">
    <source>
        <dbReference type="Google" id="ProtNLM"/>
    </source>
</evidence>
<dbReference type="InterPro" id="IPR006652">
    <property type="entry name" value="Kelch_1"/>
</dbReference>
<dbReference type="InterPro" id="IPR036691">
    <property type="entry name" value="Endo/exonu/phosph_ase_sf"/>
</dbReference>
<protein>
    <recommendedName>
        <fullName evidence="6">Endonuclease/exonuclease/phosphatase domain-containing protein</fullName>
    </recommendedName>
</protein>
<evidence type="ECO:0000256" key="2">
    <source>
        <dbReference type="ARBA" id="ARBA00022737"/>
    </source>
</evidence>